<protein>
    <submittedName>
        <fullName evidence="2">Uncharacterized protein</fullName>
    </submittedName>
</protein>
<dbReference type="AlphaFoldDB" id="A0A0C3NZC3"/>
<sequence length="398" mass="43586">MNITMGQIHSDDATCLRAYIGQYVAPHPLEAGVSPPIMSAGSKSGMGINHPVLAHMLCPTSARDKFIKNPSRTCQQLIKGNIQMTAEEFLLFLWEGDPPVVQWDEENQSDGLFKGYVLERVMCHIFTGPSTALGEQSHGTQTCNTILHGMTSVEPEHIAYASVQAHYAMSSKNKWGKVDGDFNYCKFYYGIIKMICKCPNEDWVVDLMKWWNMKILRNESGCDSGAGAISDFNTEEVASSTSSLQKMQAQMAACVAAKQRVNARPPTPLHSSPPLSRTGQDKHASARPSPSSHHSWRAEDKNASAGPSFSSLSSEHTMPSPAKAKKVSKKHLHIHVLSFNHNSDPEEESMPTLHCSPHKNVPNTNVKEAAITPKCPTHKHMSTSTASKSGKSKAKSCC</sequence>
<dbReference type="STRING" id="870435.A0A0C3NZC3"/>
<dbReference type="Proteomes" id="UP000054217">
    <property type="component" value="Unassembled WGS sequence"/>
</dbReference>
<accession>A0A0C3NZC3</accession>
<evidence type="ECO:0000256" key="1">
    <source>
        <dbReference type="SAM" id="MobiDB-lite"/>
    </source>
</evidence>
<dbReference type="EMBL" id="KN831996">
    <property type="protein sequence ID" value="KIO00454.1"/>
    <property type="molecule type" value="Genomic_DNA"/>
</dbReference>
<name>A0A0C3NZC3_PISTI</name>
<keyword evidence="3" id="KW-1185">Reference proteome</keyword>
<feature type="compositionally biased region" description="Low complexity" evidence="1">
    <location>
        <begin position="304"/>
        <end position="322"/>
    </location>
</feature>
<proteinExistence type="predicted"/>
<evidence type="ECO:0000313" key="2">
    <source>
        <dbReference type="EMBL" id="KIO00454.1"/>
    </source>
</evidence>
<reference evidence="3" key="2">
    <citation type="submission" date="2015-01" db="EMBL/GenBank/DDBJ databases">
        <title>Evolutionary Origins and Diversification of the Mycorrhizal Mutualists.</title>
        <authorList>
            <consortium name="DOE Joint Genome Institute"/>
            <consortium name="Mycorrhizal Genomics Consortium"/>
            <person name="Kohler A."/>
            <person name="Kuo A."/>
            <person name="Nagy L.G."/>
            <person name="Floudas D."/>
            <person name="Copeland A."/>
            <person name="Barry K.W."/>
            <person name="Cichocki N."/>
            <person name="Veneault-Fourrey C."/>
            <person name="LaButti K."/>
            <person name="Lindquist E.A."/>
            <person name="Lipzen A."/>
            <person name="Lundell T."/>
            <person name="Morin E."/>
            <person name="Murat C."/>
            <person name="Riley R."/>
            <person name="Ohm R."/>
            <person name="Sun H."/>
            <person name="Tunlid A."/>
            <person name="Henrissat B."/>
            <person name="Grigoriev I.V."/>
            <person name="Hibbett D.S."/>
            <person name="Martin F."/>
        </authorList>
    </citation>
    <scope>NUCLEOTIDE SEQUENCE [LARGE SCALE GENOMIC DNA]</scope>
    <source>
        <strain evidence="3">Marx 270</strain>
    </source>
</reference>
<gene>
    <name evidence="2" type="ORF">M404DRAFT_152771</name>
</gene>
<dbReference type="InterPro" id="IPR046521">
    <property type="entry name" value="DUF6698"/>
</dbReference>
<feature type="compositionally biased region" description="Low complexity" evidence="1">
    <location>
        <begin position="269"/>
        <end position="278"/>
    </location>
</feature>
<dbReference type="Pfam" id="PF20414">
    <property type="entry name" value="DUF6698"/>
    <property type="match status" value="1"/>
</dbReference>
<dbReference type="InParanoid" id="A0A0C3NZC3"/>
<organism evidence="2 3">
    <name type="scientific">Pisolithus tinctorius Marx 270</name>
    <dbReference type="NCBI Taxonomy" id="870435"/>
    <lineage>
        <taxon>Eukaryota</taxon>
        <taxon>Fungi</taxon>
        <taxon>Dikarya</taxon>
        <taxon>Basidiomycota</taxon>
        <taxon>Agaricomycotina</taxon>
        <taxon>Agaricomycetes</taxon>
        <taxon>Agaricomycetidae</taxon>
        <taxon>Boletales</taxon>
        <taxon>Sclerodermatineae</taxon>
        <taxon>Pisolithaceae</taxon>
        <taxon>Pisolithus</taxon>
    </lineage>
</organism>
<dbReference type="HOGENOM" id="CLU_041044_0_0_1"/>
<reference evidence="2 3" key="1">
    <citation type="submission" date="2014-04" db="EMBL/GenBank/DDBJ databases">
        <authorList>
            <consortium name="DOE Joint Genome Institute"/>
            <person name="Kuo A."/>
            <person name="Kohler A."/>
            <person name="Costa M.D."/>
            <person name="Nagy L.G."/>
            <person name="Floudas D."/>
            <person name="Copeland A."/>
            <person name="Barry K.W."/>
            <person name="Cichocki N."/>
            <person name="Veneault-Fourrey C."/>
            <person name="LaButti K."/>
            <person name="Lindquist E.A."/>
            <person name="Lipzen A."/>
            <person name="Lundell T."/>
            <person name="Morin E."/>
            <person name="Murat C."/>
            <person name="Sun H."/>
            <person name="Tunlid A."/>
            <person name="Henrissat B."/>
            <person name="Grigoriev I.V."/>
            <person name="Hibbett D.S."/>
            <person name="Martin F."/>
            <person name="Nordberg H.P."/>
            <person name="Cantor M.N."/>
            <person name="Hua S.X."/>
        </authorList>
    </citation>
    <scope>NUCLEOTIDE SEQUENCE [LARGE SCALE GENOMIC DNA]</scope>
    <source>
        <strain evidence="2 3">Marx 270</strain>
    </source>
</reference>
<feature type="region of interest" description="Disordered" evidence="1">
    <location>
        <begin position="263"/>
        <end position="329"/>
    </location>
</feature>
<evidence type="ECO:0000313" key="3">
    <source>
        <dbReference type="Proteomes" id="UP000054217"/>
    </source>
</evidence>
<dbReference type="OrthoDB" id="3220614at2759"/>
<feature type="region of interest" description="Disordered" evidence="1">
    <location>
        <begin position="376"/>
        <end position="398"/>
    </location>
</feature>